<organism evidence="2 3">
    <name type="scientific">Hymenobacter koreensis</name>
    <dbReference type="NCBI Taxonomy" id="1084523"/>
    <lineage>
        <taxon>Bacteria</taxon>
        <taxon>Pseudomonadati</taxon>
        <taxon>Bacteroidota</taxon>
        <taxon>Cytophagia</taxon>
        <taxon>Cytophagales</taxon>
        <taxon>Hymenobacteraceae</taxon>
        <taxon>Hymenobacter</taxon>
    </lineage>
</organism>
<evidence type="ECO:0000313" key="2">
    <source>
        <dbReference type="EMBL" id="GAA4379987.1"/>
    </source>
</evidence>
<accession>A0ABP8IY77</accession>
<dbReference type="InterPro" id="IPR021255">
    <property type="entry name" value="DUF2807"/>
</dbReference>
<feature type="domain" description="Putative auto-transporter adhesin head GIN" evidence="1">
    <location>
        <begin position="39"/>
        <end position="225"/>
    </location>
</feature>
<protein>
    <recommendedName>
        <fullName evidence="1">Putative auto-transporter adhesin head GIN domain-containing protein</fullName>
    </recommendedName>
</protein>
<keyword evidence="3" id="KW-1185">Reference proteome</keyword>
<name>A0ABP8IY77_9BACT</name>
<proteinExistence type="predicted"/>
<sequence length="241" mass="27503">MWPLLLAVLLSFGGCRKDHELDCFKSNGKVTVERRELKPFTTLRVFDNIEVIVVQDSERYAEVRTGRNLQEDIVLDERDNTLRISNTSRCNWVRRYDVPRQVFLHTPNLKEVFHIGEKVVRSEGPFRQDTLFLHLSRAGDIEFDVESNYLWVDQYELGDMRLSGHTNELHATVGDLGSLYAKPLRARRGFVTLNFNGDGNAHVTATELISADIEGPGSLYYAGSPPERYFRITGKGRAVAE</sequence>
<reference evidence="3" key="1">
    <citation type="journal article" date="2019" name="Int. J. Syst. Evol. Microbiol.">
        <title>The Global Catalogue of Microorganisms (GCM) 10K type strain sequencing project: providing services to taxonomists for standard genome sequencing and annotation.</title>
        <authorList>
            <consortium name="The Broad Institute Genomics Platform"/>
            <consortium name="The Broad Institute Genome Sequencing Center for Infectious Disease"/>
            <person name="Wu L."/>
            <person name="Ma J."/>
        </authorList>
    </citation>
    <scope>NUCLEOTIDE SEQUENCE [LARGE SCALE GENOMIC DNA]</scope>
    <source>
        <strain evidence="3">JCM 17924</strain>
    </source>
</reference>
<evidence type="ECO:0000313" key="3">
    <source>
        <dbReference type="Proteomes" id="UP001500454"/>
    </source>
</evidence>
<evidence type="ECO:0000259" key="1">
    <source>
        <dbReference type="Pfam" id="PF10988"/>
    </source>
</evidence>
<dbReference type="Proteomes" id="UP001500454">
    <property type="component" value="Unassembled WGS sequence"/>
</dbReference>
<dbReference type="EMBL" id="BAABHA010000004">
    <property type="protein sequence ID" value="GAA4379987.1"/>
    <property type="molecule type" value="Genomic_DNA"/>
</dbReference>
<comment type="caution">
    <text evidence="2">The sequence shown here is derived from an EMBL/GenBank/DDBJ whole genome shotgun (WGS) entry which is preliminary data.</text>
</comment>
<dbReference type="Gene3D" id="2.160.20.120">
    <property type="match status" value="1"/>
</dbReference>
<dbReference type="RefSeq" id="WP_345223391.1">
    <property type="nucleotide sequence ID" value="NZ_BAABHA010000004.1"/>
</dbReference>
<gene>
    <name evidence="2" type="ORF">GCM10023186_17890</name>
</gene>
<dbReference type="Pfam" id="PF10988">
    <property type="entry name" value="DUF2807"/>
    <property type="match status" value="1"/>
</dbReference>